<gene>
    <name evidence="1" type="ORF">JCGZ_22260</name>
</gene>
<name>A0A067K571_JATCU</name>
<dbReference type="EMBL" id="KK914887">
    <property type="protein sequence ID" value="KDP26964.1"/>
    <property type="molecule type" value="Genomic_DNA"/>
</dbReference>
<dbReference type="Proteomes" id="UP000027138">
    <property type="component" value="Unassembled WGS sequence"/>
</dbReference>
<proteinExistence type="predicted"/>
<evidence type="ECO:0000313" key="2">
    <source>
        <dbReference type="Proteomes" id="UP000027138"/>
    </source>
</evidence>
<accession>A0A067K571</accession>
<protein>
    <submittedName>
        <fullName evidence="1">Uncharacterized protein</fullName>
    </submittedName>
</protein>
<keyword evidence="2" id="KW-1185">Reference proteome</keyword>
<evidence type="ECO:0000313" key="1">
    <source>
        <dbReference type="EMBL" id="KDP26964.1"/>
    </source>
</evidence>
<dbReference type="AlphaFoldDB" id="A0A067K571"/>
<sequence>MAPDCGAAVACNRAEKDGGGAEGVAIATSNIAFRIRVERRGDVVRPDLQRRGNNGEKLR</sequence>
<reference evidence="1 2" key="1">
    <citation type="journal article" date="2014" name="PLoS ONE">
        <title>Global Analysis of Gene Expression Profiles in Physic Nut (Jatropha curcas L.) Seedlings Exposed to Salt Stress.</title>
        <authorList>
            <person name="Zhang L."/>
            <person name="Zhang C."/>
            <person name="Wu P."/>
            <person name="Chen Y."/>
            <person name="Li M."/>
            <person name="Jiang H."/>
            <person name="Wu G."/>
        </authorList>
    </citation>
    <scope>NUCLEOTIDE SEQUENCE [LARGE SCALE GENOMIC DNA]</scope>
    <source>
        <strain evidence="2">cv. GZQX0401</strain>
        <tissue evidence="1">Young leaves</tissue>
    </source>
</reference>
<organism evidence="1 2">
    <name type="scientific">Jatropha curcas</name>
    <name type="common">Barbados nut</name>
    <dbReference type="NCBI Taxonomy" id="180498"/>
    <lineage>
        <taxon>Eukaryota</taxon>
        <taxon>Viridiplantae</taxon>
        <taxon>Streptophyta</taxon>
        <taxon>Embryophyta</taxon>
        <taxon>Tracheophyta</taxon>
        <taxon>Spermatophyta</taxon>
        <taxon>Magnoliopsida</taxon>
        <taxon>eudicotyledons</taxon>
        <taxon>Gunneridae</taxon>
        <taxon>Pentapetalae</taxon>
        <taxon>rosids</taxon>
        <taxon>fabids</taxon>
        <taxon>Malpighiales</taxon>
        <taxon>Euphorbiaceae</taxon>
        <taxon>Crotonoideae</taxon>
        <taxon>Jatropheae</taxon>
        <taxon>Jatropha</taxon>
    </lineage>
</organism>